<dbReference type="EMBL" id="HBGY01034076">
    <property type="protein sequence ID" value="CAD9615384.1"/>
    <property type="molecule type" value="Transcribed_RNA"/>
</dbReference>
<evidence type="ECO:0000256" key="1">
    <source>
        <dbReference type="SAM" id="MobiDB-lite"/>
    </source>
</evidence>
<dbReference type="AlphaFoldDB" id="A0A7S2PRL8"/>
<reference evidence="4" key="1">
    <citation type="submission" date="2021-01" db="EMBL/GenBank/DDBJ databases">
        <authorList>
            <person name="Corre E."/>
            <person name="Pelletier E."/>
            <person name="Niang G."/>
            <person name="Scheremetjew M."/>
            <person name="Finn R."/>
            <person name="Kale V."/>
            <person name="Holt S."/>
            <person name="Cochrane G."/>
            <person name="Meng A."/>
            <person name="Brown T."/>
            <person name="Cohen L."/>
        </authorList>
    </citation>
    <scope>NUCLEOTIDE SEQUENCE</scope>
    <source>
        <strain evidence="4">B650</strain>
    </source>
</reference>
<evidence type="ECO:0000313" key="4">
    <source>
        <dbReference type="EMBL" id="CAD9615384.1"/>
    </source>
</evidence>
<accession>A0A7S2PRL8</accession>
<feature type="compositionally biased region" description="Basic and acidic residues" evidence="1">
    <location>
        <begin position="459"/>
        <end position="469"/>
    </location>
</feature>
<evidence type="ECO:0000256" key="3">
    <source>
        <dbReference type="SAM" id="SignalP"/>
    </source>
</evidence>
<name>A0A7S2PRL8_9STRA</name>
<feature type="compositionally biased region" description="Basic residues" evidence="1">
    <location>
        <begin position="417"/>
        <end position="426"/>
    </location>
</feature>
<feature type="region of interest" description="Disordered" evidence="1">
    <location>
        <begin position="102"/>
        <end position="128"/>
    </location>
</feature>
<feature type="signal peptide" evidence="3">
    <location>
        <begin position="1"/>
        <end position="26"/>
    </location>
</feature>
<evidence type="ECO:0008006" key="5">
    <source>
        <dbReference type="Google" id="ProtNLM"/>
    </source>
</evidence>
<feature type="chain" id="PRO_5030616392" description="Cellulase" evidence="3">
    <location>
        <begin position="27"/>
        <end position="533"/>
    </location>
</feature>
<feature type="compositionally biased region" description="Basic and acidic residues" evidence="1">
    <location>
        <begin position="492"/>
        <end position="505"/>
    </location>
</feature>
<feature type="compositionally biased region" description="Basic residues" evidence="1">
    <location>
        <begin position="506"/>
        <end position="516"/>
    </location>
</feature>
<evidence type="ECO:0000256" key="2">
    <source>
        <dbReference type="SAM" id="Phobius"/>
    </source>
</evidence>
<proteinExistence type="predicted"/>
<keyword evidence="2" id="KW-0812">Transmembrane</keyword>
<sequence length="533" mass="59399">MITGLPIAYVHICCALFSRIILPIQASNLRNGINGKERATISANDESSSYRDLWGWGTSNHDGDPYTNPATDGDPTGDYESFAQGYRMLGAFISCGGFSDAGSGDRRQRNRQRGRQERDRMLSGSGDGNDECERWILWAAYVNTEYQGGGAEEYYEGGESELNCYDDSEESTWELIGIYRTDVDNFLEQMGKHLWALGSYEYHSIYSALDYIDGGDCRETGQYDSSGNAIYAALQPTSGGRFQMGLYTDEKCIYNANNAKFSFDDLGWGTDFDGGSGDDDGYNNDSTQAYWTNAQEQSLTNLNGILDDYRDCALCLDYPSYQDGELNGDGYDEGDLINQCWKFWSHGTYPCDGECLEIAHKQGTINTVTYGGSTYGSTYTGSPSSGSSNGGVASTVYLTLSTIVLVATSLSFVASRGAKRKSRRSRGGGDSIMRSNTADESLLDDATYKSNRSSRGKRGKQEERSDSRKEKSRRSRRRNEEVIPQENTYHTAPDEPEQRKLSKEERRRRRERRKAARDRAGSFERPGGSFEYT</sequence>
<feature type="transmembrane region" description="Helical" evidence="2">
    <location>
        <begin position="395"/>
        <end position="414"/>
    </location>
</feature>
<feature type="region of interest" description="Disordered" evidence="1">
    <location>
        <begin position="416"/>
        <end position="533"/>
    </location>
</feature>
<gene>
    <name evidence="4" type="ORF">LDAN0321_LOCUS21421</name>
</gene>
<keyword evidence="2" id="KW-0472">Membrane</keyword>
<keyword evidence="3" id="KW-0732">Signal</keyword>
<organism evidence="4">
    <name type="scientific">Leptocylindrus danicus</name>
    <dbReference type="NCBI Taxonomy" id="163516"/>
    <lineage>
        <taxon>Eukaryota</taxon>
        <taxon>Sar</taxon>
        <taxon>Stramenopiles</taxon>
        <taxon>Ochrophyta</taxon>
        <taxon>Bacillariophyta</taxon>
        <taxon>Coscinodiscophyceae</taxon>
        <taxon>Chaetocerotophycidae</taxon>
        <taxon>Leptocylindrales</taxon>
        <taxon>Leptocylindraceae</taxon>
        <taxon>Leptocylindrus</taxon>
    </lineage>
</organism>
<protein>
    <recommendedName>
        <fullName evidence="5">Cellulase</fullName>
    </recommendedName>
</protein>
<keyword evidence="2" id="KW-1133">Transmembrane helix</keyword>